<evidence type="ECO:0008006" key="4">
    <source>
        <dbReference type="Google" id="ProtNLM"/>
    </source>
</evidence>
<dbReference type="RefSeq" id="WP_379189603.1">
    <property type="nucleotide sequence ID" value="NZ_JBHSOW010000066.1"/>
</dbReference>
<feature type="region of interest" description="Disordered" evidence="1">
    <location>
        <begin position="1"/>
        <end position="26"/>
    </location>
</feature>
<dbReference type="Proteomes" id="UP001596047">
    <property type="component" value="Unassembled WGS sequence"/>
</dbReference>
<accession>A0ABW0W000</accession>
<evidence type="ECO:0000256" key="1">
    <source>
        <dbReference type="SAM" id="MobiDB-lite"/>
    </source>
</evidence>
<evidence type="ECO:0000313" key="2">
    <source>
        <dbReference type="EMBL" id="MFC5651008.1"/>
    </source>
</evidence>
<gene>
    <name evidence="2" type="ORF">ACFPYJ_18230</name>
</gene>
<proteinExistence type="predicted"/>
<protein>
    <recommendedName>
        <fullName evidence="4">ProQ/FinO domain-containing protein</fullName>
    </recommendedName>
</protein>
<name>A0ABW0W000_9BACL</name>
<organism evidence="2 3">
    <name type="scientific">Paenibacillus solisilvae</name>
    <dbReference type="NCBI Taxonomy" id="2486751"/>
    <lineage>
        <taxon>Bacteria</taxon>
        <taxon>Bacillati</taxon>
        <taxon>Bacillota</taxon>
        <taxon>Bacilli</taxon>
        <taxon>Bacillales</taxon>
        <taxon>Paenibacillaceae</taxon>
        <taxon>Paenibacillus</taxon>
    </lineage>
</organism>
<dbReference type="EMBL" id="JBHSOW010000066">
    <property type="protein sequence ID" value="MFC5651008.1"/>
    <property type="molecule type" value="Genomic_DNA"/>
</dbReference>
<reference evidence="3" key="1">
    <citation type="journal article" date="2019" name="Int. J. Syst. Evol. Microbiol.">
        <title>The Global Catalogue of Microorganisms (GCM) 10K type strain sequencing project: providing services to taxonomists for standard genome sequencing and annotation.</title>
        <authorList>
            <consortium name="The Broad Institute Genomics Platform"/>
            <consortium name="The Broad Institute Genome Sequencing Center for Infectious Disease"/>
            <person name="Wu L."/>
            <person name="Ma J."/>
        </authorList>
    </citation>
    <scope>NUCLEOTIDE SEQUENCE [LARGE SCALE GENOMIC DNA]</scope>
    <source>
        <strain evidence="3">CGMCC 1.3240</strain>
    </source>
</reference>
<sequence length="174" mass="20220">MNQDRGERPQLNGIFHTHSVPMKAAPDTNQKVIEAAGKLIKPARRERSDKLKDIKFPVTPSERQELRRRAIEMGVTGRNETISNTKLLILALNQLRLYPEWYPPLVYKDSKQYMHVKPTGMVFKQIEELALQWNCSIRCACHRLLMNYIFKGEVILRGIQIQSEPYPPKAHQND</sequence>
<comment type="caution">
    <text evidence="2">The sequence shown here is derived from an EMBL/GenBank/DDBJ whole genome shotgun (WGS) entry which is preliminary data.</text>
</comment>
<evidence type="ECO:0000313" key="3">
    <source>
        <dbReference type="Proteomes" id="UP001596047"/>
    </source>
</evidence>
<keyword evidence="3" id="KW-1185">Reference proteome</keyword>